<accession>A0A2P8FJU2</accession>
<dbReference type="Proteomes" id="UP000240418">
    <property type="component" value="Unassembled WGS sequence"/>
</dbReference>
<feature type="chain" id="PRO_5015112173" description="HEAT repeat domain-containing protein" evidence="1">
    <location>
        <begin position="22"/>
        <end position="347"/>
    </location>
</feature>
<comment type="caution">
    <text evidence="2">The sequence shown here is derived from an EMBL/GenBank/DDBJ whole genome shotgun (WGS) entry which is preliminary data.</text>
</comment>
<dbReference type="AlphaFoldDB" id="A0A2P8FJU2"/>
<evidence type="ECO:0000313" key="3">
    <source>
        <dbReference type="Proteomes" id="UP000240418"/>
    </source>
</evidence>
<sequence length="347" mass="37924">MRKTFITLATAALLTTTSALACSFHSYTPQVTFVEQLLGSDHIVLARPSASDPYGFGDVTALLGPEDNVDIPHLVDSNVRRKLLANADNHVLFARDGAYGPWQRVAYIDEDMDPVLDYVMRNLETWKMGDDPQRFGYFATLIDHPDPDVRTLALQELDLAYYGTLRSIDIALDVQNTINSLNNRAEWGLKPIRILLLGMAGGDGVDTLLKQGVASNTRYAGAMLGAYATALIENGGPEAVQFLAETYLSDAELIPLSREMLAEAFAIHSTTGDPDTRDAIQKHVTNTLLSDPALAPLVARQFGARYDWSLGPAMSKVMRSGQLKSPLDMLTLTQYVALADEYAAAQN</sequence>
<gene>
    <name evidence="2" type="ORF">CLV88_101408</name>
</gene>
<name>A0A2P8FJU2_9RHOB</name>
<keyword evidence="1" id="KW-0732">Signal</keyword>
<keyword evidence="3" id="KW-1185">Reference proteome</keyword>
<evidence type="ECO:0008006" key="4">
    <source>
        <dbReference type="Google" id="ProtNLM"/>
    </source>
</evidence>
<evidence type="ECO:0000256" key="1">
    <source>
        <dbReference type="SAM" id="SignalP"/>
    </source>
</evidence>
<evidence type="ECO:0000313" key="2">
    <source>
        <dbReference type="EMBL" id="PSL21983.1"/>
    </source>
</evidence>
<dbReference type="OrthoDB" id="7702485at2"/>
<dbReference type="PROSITE" id="PS51257">
    <property type="entry name" value="PROKAR_LIPOPROTEIN"/>
    <property type="match status" value="1"/>
</dbReference>
<reference evidence="2 3" key="1">
    <citation type="submission" date="2018-03" db="EMBL/GenBank/DDBJ databases">
        <title>Genomic Encyclopedia of Archaeal and Bacterial Type Strains, Phase II (KMG-II): from individual species to whole genera.</title>
        <authorList>
            <person name="Goeker M."/>
        </authorList>
    </citation>
    <scope>NUCLEOTIDE SEQUENCE [LARGE SCALE GENOMIC DNA]</scope>
    <source>
        <strain evidence="2 3">DSM 100673</strain>
    </source>
</reference>
<dbReference type="EMBL" id="PYGJ01000001">
    <property type="protein sequence ID" value="PSL21983.1"/>
    <property type="molecule type" value="Genomic_DNA"/>
</dbReference>
<dbReference type="RefSeq" id="WP_106606690.1">
    <property type="nucleotide sequence ID" value="NZ_PYGJ01000001.1"/>
</dbReference>
<feature type="signal peptide" evidence="1">
    <location>
        <begin position="1"/>
        <end position="21"/>
    </location>
</feature>
<organism evidence="2 3">
    <name type="scientific">Shimia abyssi</name>
    <dbReference type="NCBI Taxonomy" id="1662395"/>
    <lineage>
        <taxon>Bacteria</taxon>
        <taxon>Pseudomonadati</taxon>
        <taxon>Pseudomonadota</taxon>
        <taxon>Alphaproteobacteria</taxon>
        <taxon>Rhodobacterales</taxon>
        <taxon>Roseobacteraceae</taxon>
    </lineage>
</organism>
<protein>
    <recommendedName>
        <fullName evidence="4">HEAT repeat domain-containing protein</fullName>
    </recommendedName>
</protein>
<proteinExistence type="predicted"/>